<evidence type="ECO:0000313" key="6">
    <source>
        <dbReference type="Proteomes" id="UP001378956"/>
    </source>
</evidence>
<organism evidence="5 6">
    <name type="scientific">Pedobacter panaciterrae</name>
    <dbReference type="NCBI Taxonomy" id="363849"/>
    <lineage>
        <taxon>Bacteria</taxon>
        <taxon>Pseudomonadati</taxon>
        <taxon>Bacteroidota</taxon>
        <taxon>Sphingobacteriia</taxon>
        <taxon>Sphingobacteriales</taxon>
        <taxon>Sphingobacteriaceae</taxon>
        <taxon>Pedobacter</taxon>
    </lineage>
</organism>
<sequence length="657" mass="76125">MNNPKRPVSHVLATKSSKFLEGHIPNDWHYNVPNNDYGIDYQVEISLNEQVTGLNFSIQLKSTENTEVGNFAKVALKRTTLNYYRVRLEPVMLIIYDADANEAYWSWINDHDIDYAKNNKTFQFSISKTNKLSEINWAEVTGHVQRIFNAKSFISDFDILKIEDNIELAAWKTYYEGDYEQAIYLFRRLISSGNTEYNLYQALAWSLYQTYQYNEALNTINLLLDFRETDNGLKTKACILAEAGFRENDKGKIIQARNLFKRFSTGGDSALMLFNYGNTLNALGNFNEAIEQYKFSLAKEPNHAQCWKNLGTTYCNLGQHDQEICCYDKALEIDPDLPQALFSKGITLAQHYKKYQESLALFHHVLDVDNSLFAEYVNGLFWVAYCYEQIGDLTKALFWVDRGLNHEGSNPYFLNFKSNLLGKNWRLNPELKEKAIEFFEYRIELQNDFRSLYHLIIIQEHDLAAALNLVKDKSNLYKGLVYEELQIIGITLDDLLVMLLQLDYYMDFRVKYPTTRYLDHIISQHFSIGSSFFNLLDLIFGIAFNRAIVAYGKTNEDLAVPKTILEVMLAYMPKLVHFLIPEDEYSDIAIAETMLKAFQGYIDLTFREIGAQSGHITVNLELRNIDPSEYITDEYNDELGERIYNSFVDRLTGGIVE</sequence>
<evidence type="ECO:0000313" key="5">
    <source>
        <dbReference type="EMBL" id="MEJ2901527.1"/>
    </source>
</evidence>
<keyword evidence="2 3" id="KW-0802">TPR repeat</keyword>
<feature type="repeat" description="TPR" evidence="3">
    <location>
        <begin position="270"/>
        <end position="303"/>
    </location>
</feature>
<feature type="repeat" description="TPR" evidence="3">
    <location>
        <begin position="304"/>
        <end position="337"/>
    </location>
</feature>
<dbReference type="InterPro" id="IPR051685">
    <property type="entry name" value="Ycf3/AcsC/BcsC/TPR_MFPF"/>
</dbReference>
<dbReference type="Gene3D" id="1.25.40.10">
    <property type="entry name" value="Tetratricopeptide repeat domain"/>
    <property type="match status" value="2"/>
</dbReference>
<dbReference type="InterPro" id="IPR011990">
    <property type="entry name" value="TPR-like_helical_dom_sf"/>
</dbReference>
<keyword evidence="6" id="KW-1185">Reference proteome</keyword>
<dbReference type="PANTHER" id="PTHR44943:SF8">
    <property type="entry name" value="TPR REPEAT-CONTAINING PROTEIN MJ0263"/>
    <property type="match status" value="1"/>
</dbReference>
<dbReference type="PROSITE" id="PS50005">
    <property type="entry name" value="TPR"/>
    <property type="match status" value="2"/>
</dbReference>
<dbReference type="Proteomes" id="UP001378956">
    <property type="component" value="Unassembled WGS sequence"/>
</dbReference>
<protein>
    <submittedName>
        <fullName evidence="5">DUF4365 domain-containing protein</fullName>
    </submittedName>
</protein>
<keyword evidence="1" id="KW-0677">Repeat</keyword>
<dbReference type="PANTHER" id="PTHR44943">
    <property type="entry name" value="CELLULOSE SYNTHASE OPERON PROTEIN C"/>
    <property type="match status" value="1"/>
</dbReference>
<accession>A0ABU8NGZ2</accession>
<dbReference type="RefSeq" id="WP_337715296.1">
    <property type="nucleotide sequence ID" value="NZ_JBBEUB010000001.1"/>
</dbReference>
<dbReference type="SUPFAM" id="SSF48452">
    <property type="entry name" value="TPR-like"/>
    <property type="match status" value="2"/>
</dbReference>
<evidence type="ECO:0000256" key="1">
    <source>
        <dbReference type="ARBA" id="ARBA00022737"/>
    </source>
</evidence>
<dbReference type="SMART" id="SM00028">
    <property type="entry name" value="TPR"/>
    <property type="match status" value="5"/>
</dbReference>
<dbReference type="PROSITE" id="PS50293">
    <property type="entry name" value="TPR_REGION"/>
    <property type="match status" value="1"/>
</dbReference>
<dbReference type="Pfam" id="PF14280">
    <property type="entry name" value="DUF4365"/>
    <property type="match status" value="1"/>
</dbReference>
<dbReference type="InterPro" id="IPR019734">
    <property type="entry name" value="TPR_rpt"/>
</dbReference>
<name>A0ABU8NGZ2_9SPHI</name>
<dbReference type="InterPro" id="IPR025375">
    <property type="entry name" value="DUF4365"/>
</dbReference>
<dbReference type="EMBL" id="JBBEUB010000001">
    <property type="protein sequence ID" value="MEJ2901527.1"/>
    <property type="molecule type" value="Genomic_DNA"/>
</dbReference>
<dbReference type="Pfam" id="PF13424">
    <property type="entry name" value="TPR_12"/>
    <property type="match status" value="1"/>
</dbReference>
<evidence type="ECO:0000256" key="3">
    <source>
        <dbReference type="PROSITE-ProRule" id="PRU00339"/>
    </source>
</evidence>
<reference evidence="5 6" key="1">
    <citation type="submission" date="2024-03" db="EMBL/GenBank/DDBJ databases">
        <title>Sequence of Lycoming College Course Isolates.</title>
        <authorList>
            <person name="Plotts O."/>
            <person name="Newman J."/>
        </authorList>
    </citation>
    <scope>NUCLEOTIDE SEQUENCE [LARGE SCALE GENOMIC DNA]</scope>
    <source>
        <strain evidence="5 6">CJB-3</strain>
    </source>
</reference>
<feature type="domain" description="DUF4365" evidence="4">
    <location>
        <begin position="28"/>
        <end position="128"/>
    </location>
</feature>
<evidence type="ECO:0000256" key="2">
    <source>
        <dbReference type="ARBA" id="ARBA00022803"/>
    </source>
</evidence>
<gene>
    <name evidence="5" type="ORF">WAE58_03790</name>
</gene>
<proteinExistence type="predicted"/>
<comment type="caution">
    <text evidence="5">The sequence shown here is derived from an EMBL/GenBank/DDBJ whole genome shotgun (WGS) entry which is preliminary data.</text>
</comment>
<evidence type="ECO:0000259" key="4">
    <source>
        <dbReference type="Pfam" id="PF14280"/>
    </source>
</evidence>